<proteinExistence type="predicted"/>
<gene>
    <name evidence="1" type="ORF">H0A61_00746</name>
</gene>
<keyword evidence="2" id="KW-1185">Reference proteome</keyword>
<organism evidence="1 2">
    <name type="scientific">Koleobacter methoxysyntrophicus</name>
    <dbReference type="NCBI Taxonomy" id="2751313"/>
    <lineage>
        <taxon>Bacteria</taxon>
        <taxon>Bacillati</taxon>
        <taxon>Bacillota</taxon>
        <taxon>Clostridia</taxon>
        <taxon>Koleobacterales</taxon>
        <taxon>Koleobacteraceae</taxon>
        <taxon>Koleobacter</taxon>
    </lineage>
</organism>
<sequence length="196" mass="22353">MSNISITSLFPFRRLKFIGSEDIDFEQGSGTVVELRPDLRFAPICSSCKTKGVGKHSNHQRFLRDLSLGPHKTLIHLYYRKIKCPHCGQIVVEELDIAEPGGPRVTRRLAVYIQELCKLMTVKDVAEHLKTVKEIDKQGLKQEFAHTDCNGLRYLAVDEIPYGKHHRYLTTVIDFETGRIVWVGKDRILPPGCHCL</sequence>
<dbReference type="InterPro" id="IPR047951">
    <property type="entry name" value="Transpos_ISL3"/>
</dbReference>
<dbReference type="KEGG" id="kme:H0A61_00746"/>
<dbReference type="RefSeq" id="WP_206708638.1">
    <property type="nucleotide sequence ID" value="NZ_CP059066.1"/>
</dbReference>
<dbReference type="AlphaFoldDB" id="A0A8A0RL19"/>
<evidence type="ECO:0008006" key="3">
    <source>
        <dbReference type="Google" id="ProtNLM"/>
    </source>
</evidence>
<evidence type="ECO:0000313" key="2">
    <source>
        <dbReference type="Proteomes" id="UP000662904"/>
    </source>
</evidence>
<protein>
    <recommendedName>
        <fullName evidence="3">Transposase IS204/IS1001/IS1096/IS1165 zinc-finger domain-containing protein</fullName>
    </recommendedName>
</protein>
<dbReference type="PANTHER" id="PTHR33498">
    <property type="entry name" value="TRANSPOSASE FOR INSERTION SEQUENCE ELEMENT IS1557"/>
    <property type="match status" value="1"/>
</dbReference>
<reference evidence="1" key="1">
    <citation type="submission" date="2020-07" db="EMBL/GenBank/DDBJ databases">
        <title>Koleobacter methoxysyntrophicus gen. nov., sp. nov., a novel anaerobic bacterium isolated from deep subsurface oil field and proposal of Koleobacterales ord. nov. in the phylum Firmicutes.</title>
        <authorList>
            <person name="Sakamoto S."/>
            <person name="Tamaki H."/>
        </authorList>
    </citation>
    <scope>NUCLEOTIDE SEQUENCE</scope>
    <source>
        <strain evidence="1">NRmbB1</strain>
    </source>
</reference>
<dbReference type="EMBL" id="CP059066">
    <property type="protein sequence ID" value="QSQ08424.1"/>
    <property type="molecule type" value="Genomic_DNA"/>
</dbReference>
<dbReference type="Proteomes" id="UP000662904">
    <property type="component" value="Chromosome"/>
</dbReference>
<evidence type="ECO:0000313" key="1">
    <source>
        <dbReference type="EMBL" id="QSQ08424.1"/>
    </source>
</evidence>
<accession>A0A8A0RL19</accession>
<dbReference type="PANTHER" id="PTHR33498:SF1">
    <property type="entry name" value="TRANSPOSASE FOR INSERTION SEQUENCE ELEMENT IS1557"/>
    <property type="match status" value="1"/>
</dbReference>
<name>A0A8A0RL19_9FIRM</name>